<dbReference type="Gene3D" id="3.90.550.10">
    <property type="entry name" value="Spore Coat Polysaccharide Biosynthesis Protein SpsA, Chain A"/>
    <property type="match status" value="1"/>
</dbReference>
<keyword evidence="1" id="KW-0378">Hydrolase</keyword>
<dbReference type="SUPFAM" id="SSF53756">
    <property type="entry name" value="UDP-Glycosyltransferase/glycogen phosphorylase"/>
    <property type="match status" value="1"/>
</dbReference>
<dbReference type="InterPro" id="IPR050793">
    <property type="entry name" value="CMP-NeuNAc_synthase"/>
</dbReference>
<dbReference type="Gene3D" id="3.40.50.2000">
    <property type="entry name" value="Glycogen Phosphorylase B"/>
    <property type="match status" value="1"/>
</dbReference>
<dbReference type="Pfam" id="PF02348">
    <property type="entry name" value="CTP_transf_3"/>
    <property type="match status" value="1"/>
</dbReference>
<dbReference type="CDD" id="cd02513">
    <property type="entry name" value="CMP-NeuAc_Synthase"/>
    <property type="match status" value="1"/>
</dbReference>
<sequence length="555" mass="63392">MFNNNKILVVIPARGGSKGIPRKNIRLLADRPLISYAIDVAKASQYVDDVVVSTEDPEIVHIAEKFGASIIRRSPDLAGDRIPLDPVIFDATVQKEKQAFDEYDIVITLQATSPLLKTETLDKAIEKFESFDVDTVISVVEDKQLRWGYNDNENRCFPLYSERLNVQYLPREFKETGSIFATRRGFLTPNSRLGNNVELIELSAEEGLNIQTQDEWWIAEHYLNRKKMAIVVSAADYSDSNHIYRSLSLASKLFIEEFIFLVDENYRLGIEVIEKFEHPCKLYDGEDELFALLSQYNPHIVVNDISDTTKEYIARLKEMGFFVVNFEDIGMGSEDADVVFDALYEHDGGFGNIYTGYKYFILKDEFYFLPSKIVGPDVNDLLITFEGSDENNLTEKVLDSVLATGYAGRIDVILDDRCVNKSELFEKYETSNNVQIYSNITNVGDFMLRADVVITSAGRTMYEVCCIGTPCICICQNGREQTHAFGSHNNGFINMGLADTLSVDDISNQFKVVWQDFELRQNMSNLMKKIDLKHGYNNIRSVVEEKYWAREFQNR</sequence>
<dbReference type="EMBL" id="SUTF01000009">
    <property type="protein sequence ID" value="MBE6511163.1"/>
    <property type="molecule type" value="Genomic_DNA"/>
</dbReference>
<dbReference type="GO" id="GO:0008781">
    <property type="term" value="F:N-acylneuraminate cytidylyltransferase activity"/>
    <property type="evidence" value="ECO:0007669"/>
    <property type="project" value="TreeGrafter"/>
</dbReference>
<dbReference type="InterPro" id="IPR029044">
    <property type="entry name" value="Nucleotide-diphossugar_trans"/>
</dbReference>
<gene>
    <name evidence="1" type="ORF">E7Z74_07900</name>
</gene>
<evidence type="ECO:0000313" key="2">
    <source>
        <dbReference type="Proteomes" id="UP000713479"/>
    </source>
</evidence>
<dbReference type="GO" id="GO:0016787">
    <property type="term" value="F:hydrolase activity"/>
    <property type="evidence" value="ECO:0007669"/>
    <property type="project" value="UniProtKB-KW"/>
</dbReference>
<dbReference type="PANTHER" id="PTHR21485:SF3">
    <property type="entry name" value="N-ACYLNEURAMINATE CYTIDYLYLTRANSFERASE"/>
    <property type="match status" value="1"/>
</dbReference>
<proteinExistence type="predicted"/>
<dbReference type="AlphaFoldDB" id="A0A8T3VJ56"/>
<evidence type="ECO:0000313" key="1">
    <source>
        <dbReference type="EMBL" id="MBE6511163.1"/>
    </source>
</evidence>
<dbReference type="InterPro" id="IPR003329">
    <property type="entry name" value="Cytidylyl_trans"/>
</dbReference>
<dbReference type="PANTHER" id="PTHR21485">
    <property type="entry name" value="HAD SUPERFAMILY MEMBERS CMAS AND KDSC"/>
    <property type="match status" value="1"/>
</dbReference>
<dbReference type="SUPFAM" id="SSF53448">
    <property type="entry name" value="Nucleotide-diphospho-sugar transferases"/>
    <property type="match status" value="1"/>
</dbReference>
<protein>
    <submittedName>
        <fullName evidence="1">UDP-2,4-diacetamido-2,4, 6-trideoxy-beta-L-altropyranose hydrolase</fullName>
    </submittedName>
</protein>
<reference evidence="1" key="1">
    <citation type="submission" date="2019-04" db="EMBL/GenBank/DDBJ databases">
        <title>Evolution of Biomass-Degrading Anaerobic Consortia Revealed by Metagenomics.</title>
        <authorList>
            <person name="Peng X."/>
        </authorList>
    </citation>
    <scope>NUCLEOTIDE SEQUENCE</scope>
    <source>
        <strain evidence="1">SIG13</strain>
    </source>
</reference>
<dbReference type="Proteomes" id="UP000713479">
    <property type="component" value="Unassembled WGS sequence"/>
</dbReference>
<organism evidence="1 2">
    <name type="scientific">Methanobrevibacter millerae</name>
    <dbReference type="NCBI Taxonomy" id="230361"/>
    <lineage>
        <taxon>Archaea</taxon>
        <taxon>Methanobacteriati</taxon>
        <taxon>Methanobacteriota</taxon>
        <taxon>Methanomada group</taxon>
        <taxon>Methanobacteria</taxon>
        <taxon>Methanobacteriales</taxon>
        <taxon>Methanobacteriaceae</taxon>
        <taxon>Methanobrevibacter</taxon>
    </lineage>
</organism>
<accession>A0A8T3VJ56</accession>
<comment type="caution">
    <text evidence="1">The sequence shown here is derived from an EMBL/GenBank/DDBJ whole genome shotgun (WGS) entry which is preliminary data.</text>
</comment>
<dbReference type="Gene3D" id="3.40.50.11190">
    <property type="match status" value="1"/>
</dbReference>
<name>A0A8T3VJ56_9EURY</name>